<dbReference type="Proteomes" id="UP000045706">
    <property type="component" value="Unassembled WGS sequence"/>
</dbReference>
<evidence type="ECO:0000313" key="2">
    <source>
        <dbReference type="Proteomes" id="UP000045706"/>
    </source>
</evidence>
<reference evidence="2" key="1">
    <citation type="submission" date="2015-05" db="EMBL/GenBank/DDBJ databases">
        <authorList>
            <person name="Fogelqvist Johan"/>
        </authorList>
    </citation>
    <scope>NUCLEOTIDE SEQUENCE [LARGE SCALE GENOMIC DNA]</scope>
</reference>
<sequence>MVTKPRLAMGFTRLSRNKSSSTWCRASLLLDSASALALGPGRPEPLRQGHSAARAVCPSASQGSRLSVAQKIRTLWHSQLSSGRSPPADSFTAHKQRCKAEATCVRRTACVMWRVPPMREVPDVLDHESHTWSRTCSSAISDESRHSPPCAPPYAPAIGAETHPPLSAPCVLIQESNVASCTGAEAGRASCLDPTVSPSIIKRLSLECTTCARRQGNKGLPARTCIQASDAFKPDLPSRVGEQAATALEANLAKLESRLDELLAGFETDELRNASSGGKGPAEK</sequence>
<name>A0A0G4L311_VERLO</name>
<evidence type="ECO:0000313" key="1">
    <source>
        <dbReference type="EMBL" id="CRK16387.1"/>
    </source>
</evidence>
<proteinExistence type="predicted"/>
<gene>
    <name evidence="1" type="ORF">BN1723_010967</name>
</gene>
<organism evidence="1 2">
    <name type="scientific">Verticillium longisporum</name>
    <name type="common">Verticillium dahliae var. longisporum</name>
    <dbReference type="NCBI Taxonomy" id="100787"/>
    <lineage>
        <taxon>Eukaryota</taxon>
        <taxon>Fungi</taxon>
        <taxon>Dikarya</taxon>
        <taxon>Ascomycota</taxon>
        <taxon>Pezizomycotina</taxon>
        <taxon>Sordariomycetes</taxon>
        <taxon>Hypocreomycetidae</taxon>
        <taxon>Glomerellales</taxon>
        <taxon>Plectosphaerellaceae</taxon>
        <taxon>Verticillium</taxon>
    </lineage>
</organism>
<dbReference type="AlphaFoldDB" id="A0A0G4L311"/>
<protein>
    <submittedName>
        <fullName evidence="1">Uncharacterized protein</fullName>
    </submittedName>
</protein>
<dbReference type="EMBL" id="CVQI01006891">
    <property type="protein sequence ID" value="CRK16387.1"/>
    <property type="molecule type" value="Genomic_DNA"/>
</dbReference>
<accession>A0A0G4L311</accession>